<dbReference type="InterPro" id="IPR003702">
    <property type="entry name" value="ActCoA_hydro_N"/>
</dbReference>
<comment type="caution">
    <text evidence="5">The sequence shown here is derived from an EMBL/GenBank/DDBJ whole genome shotgun (WGS) entry which is preliminary data.</text>
</comment>
<dbReference type="Gene3D" id="3.30.750.70">
    <property type="entry name" value="4-hydroxybutyrate coenzyme like domains"/>
    <property type="match status" value="1"/>
</dbReference>
<dbReference type="InterPro" id="IPR046433">
    <property type="entry name" value="ActCoA_hydro"/>
</dbReference>
<dbReference type="AlphaFoldDB" id="A0AAE0W7Z4"/>
<name>A0AAE0W7Z4_9BIVA</name>
<gene>
    <name evidence="5" type="ORF">CHS0354_019079</name>
</gene>
<dbReference type="Pfam" id="PF02550">
    <property type="entry name" value="AcetylCoA_hydro"/>
    <property type="match status" value="1"/>
</dbReference>
<dbReference type="Pfam" id="PF13336">
    <property type="entry name" value="AcetylCoA_hyd_C"/>
    <property type="match status" value="1"/>
</dbReference>
<sequence length="479" mass="52457">MATLRLAGRLFRNLDGARTALQCISKRSYSLYIYPPEQLCPYPNRQPDWKTAEEAVQVIQSGHRVFVHGCAATPNTLLKAMTEYGMKNKLKNVELIHIPTVGPAIYNNPEYEGIFRSKSLFIGANSRQAVADGRADCVSIFLCEIPLLFRNNIPGYELDVALISVSPPDIHGFCSLGVSVDVTRSAIEKAKCIVASVNKNMPRTFGDGLIHQSHIDIMVENNDPIPEIESHVMTPEIQEIARLIADNLVEDGATIQTGIGTLPDAVIHKLRNHKNLGVHSEMISDGVVELVEVGALTNAMKAIQTGKIVASFAMGTKKLYDFLDDNSFIAMHDCSFTNNIAIISQNPRVTAINTCLEIDLTGQVCSDSIGTYMYSGFGGQIDFIRGAASSMDGEGKPIIACTSTTDEGISRIVPTLKVGAGVVTTRAHVHYVVTEYGIAYLFGKNLRQRAYELIKIAHPSQREKLEKASFERLKCMPSP</sequence>
<dbReference type="PANTHER" id="PTHR21432">
    <property type="entry name" value="ACETYL-COA HYDROLASE-RELATED"/>
    <property type="match status" value="1"/>
</dbReference>
<reference evidence="5" key="3">
    <citation type="submission" date="2023-05" db="EMBL/GenBank/DDBJ databases">
        <authorList>
            <person name="Smith C.H."/>
        </authorList>
    </citation>
    <scope>NUCLEOTIDE SEQUENCE</scope>
    <source>
        <strain evidence="5">CHS0354</strain>
        <tissue evidence="5">Mantle</tissue>
    </source>
</reference>
<accession>A0AAE0W7Z4</accession>
<dbReference type="Gene3D" id="3.40.1080.20">
    <property type="entry name" value="Acetyl-CoA hydrolase/transferase C-terminal domain"/>
    <property type="match status" value="1"/>
</dbReference>
<evidence type="ECO:0008006" key="7">
    <source>
        <dbReference type="Google" id="ProtNLM"/>
    </source>
</evidence>
<keyword evidence="2" id="KW-0808">Transferase</keyword>
<dbReference type="InterPro" id="IPR026888">
    <property type="entry name" value="AcetylCoA_hyd_C"/>
</dbReference>
<evidence type="ECO:0000259" key="3">
    <source>
        <dbReference type="Pfam" id="PF02550"/>
    </source>
</evidence>
<feature type="domain" description="Acetyl-CoA hydrolase/transferase N-terminal" evidence="3">
    <location>
        <begin position="54"/>
        <end position="225"/>
    </location>
</feature>
<comment type="similarity">
    <text evidence="1">Belongs to the acetyl-CoA hydrolase/transferase family.</text>
</comment>
<evidence type="ECO:0000256" key="1">
    <source>
        <dbReference type="ARBA" id="ARBA00009632"/>
    </source>
</evidence>
<evidence type="ECO:0000256" key="2">
    <source>
        <dbReference type="ARBA" id="ARBA00022679"/>
    </source>
</evidence>
<dbReference type="PANTHER" id="PTHR21432:SF20">
    <property type="entry name" value="ACETYL-COA HYDROLASE"/>
    <property type="match status" value="1"/>
</dbReference>
<evidence type="ECO:0000313" key="6">
    <source>
        <dbReference type="Proteomes" id="UP001195483"/>
    </source>
</evidence>
<dbReference type="GO" id="GO:0008775">
    <property type="term" value="F:acetate CoA-transferase activity"/>
    <property type="evidence" value="ECO:0007669"/>
    <property type="project" value="InterPro"/>
</dbReference>
<protein>
    <recommendedName>
        <fullName evidence="7">Acetyl-CoA hydrolase</fullName>
    </recommendedName>
</protein>
<evidence type="ECO:0000313" key="5">
    <source>
        <dbReference type="EMBL" id="KAK3604484.1"/>
    </source>
</evidence>
<proteinExistence type="inferred from homology"/>
<keyword evidence="6" id="KW-1185">Reference proteome</keyword>
<dbReference type="SUPFAM" id="SSF100950">
    <property type="entry name" value="NagB/RpiA/CoA transferase-like"/>
    <property type="match status" value="2"/>
</dbReference>
<dbReference type="InterPro" id="IPR037171">
    <property type="entry name" value="NagB/RpiA_transferase-like"/>
</dbReference>
<dbReference type="Gene3D" id="3.40.1080.10">
    <property type="entry name" value="Glutaconate Coenzyme A-transferase"/>
    <property type="match status" value="1"/>
</dbReference>
<organism evidence="5 6">
    <name type="scientific">Potamilus streckersoni</name>
    <dbReference type="NCBI Taxonomy" id="2493646"/>
    <lineage>
        <taxon>Eukaryota</taxon>
        <taxon>Metazoa</taxon>
        <taxon>Spiralia</taxon>
        <taxon>Lophotrochozoa</taxon>
        <taxon>Mollusca</taxon>
        <taxon>Bivalvia</taxon>
        <taxon>Autobranchia</taxon>
        <taxon>Heteroconchia</taxon>
        <taxon>Palaeoheterodonta</taxon>
        <taxon>Unionida</taxon>
        <taxon>Unionoidea</taxon>
        <taxon>Unionidae</taxon>
        <taxon>Ambleminae</taxon>
        <taxon>Lampsilini</taxon>
        <taxon>Potamilus</taxon>
    </lineage>
</organism>
<feature type="domain" description="Acetyl-CoA hydrolase/transferase C-terminal" evidence="4">
    <location>
        <begin position="315"/>
        <end position="468"/>
    </location>
</feature>
<dbReference type="InterPro" id="IPR038460">
    <property type="entry name" value="AcetylCoA_hyd_C_sf"/>
</dbReference>
<reference evidence="5" key="2">
    <citation type="journal article" date="2021" name="Genome Biol. Evol.">
        <title>Developing a high-quality reference genome for a parasitic bivalve with doubly uniparental inheritance (Bivalvia: Unionida).</title>
        <authorList>
            <person name="Smith C.H."/>
        </authorList>
    </citation>
    <scope>NUCLEOTIDE SEQUENCE</scope>
    <source>
        <strain evidence="5">CHS0354</strain>
        <tissue evidence="5">Mantle</tissue>
    </source>
</reference>
<dbReference type="GO" id="GO:0006083">
    <property type="term" value="P:acetate metabolic process"/>
    <property type="evidence" value="ECO:0007669"/>
    <property type="project" value="InterPro"/>
</dbReference>
<dbReference type="Proteomes" id="UP001195483">
    <property type="component" value="Unassembled WGS sequence"/>
</dbReference>
<evidence type="ECO:0000259" key="4">
    <source>
        <dbReference type="Pfam" id="PF13336"/>
    </source>
</evidence>
<reference evidence="5" key="1">
    <citation type="journal article" date="2021" name="Genome Biol. Evol.">
        <title>A High-Quality Reference Genome for a Parasitic Bivalve with Doubly Uniparental Inheritance (Bivalvia: Unionida).</title>
        <authorList>
            <person name="Smith C.H."/>
        </authorList>
    </citation>
    <scope>NUCLEOTIDE SEQUENCE</scope>
    <source>
        <strain evidence="5">CHS0354</strain>
    </source>
</reference>
<dbReference type="EMBL" id="JAEAOA010001177">
    <property type="protein sequence ID" value="KAK3604484.1"/>
    <property type="molecule type" value="Genomic_DNA"/>
</dbReference>
<dbReference type="GO" id="GO:0005739">
    <property type="term" value="C:mitochondrion"/>
    <property type="evidence" value="ECO:0007669"/>
    <property type="project" value="TreeGrafter"/>
</dbReference>